<keyword evidence="6 7" id="KW-0472">Membrane</keyword>
<evidence type="ECO:0000256" key="7">
    <source>
        <dbReference type="RuleBase" id="RU363032"/>
    </source>
</evidence>
<dbReference type="PROSITE" id="PS50928">
    <property type="entry name" value="ABC_TM1"/>
    <property type="match status" value="1"/>
</dbReference>
<feature type="transmembrane region" description="Helical" evidence="7">
    <location>
        <begin position="268"/>
        <end position="290"/>
    </location>
</feature>
<evidence type="ECO:0000256" key="1">
    <source>
        <dbReference type="ARBA" id="ARBA00004651"/>
    </source>
</evidence>
<keyword evidence="5 7" id="KW-1133">Transmembrane helix</keyword>
<comment type="subcellular location">
    <subcellularLocation>
        <location evidence="1 7">Cell membrane</location>
        <topology evidence="1 7">Multi-pass membrane protein</topology>
    </subcellularLocation>
</comment>
<evidence type="ECO:0000256" key="2">
    <source>
        <dbReference type="ARBA" id="ARBA00022448"/>
    </source>
</evidence>
<feature type="transmembrane region" description="Helical" evidence="7">
    <location>
        <begin position="123"/>
        <end position="147"/>
    </location>
</feature>
<name>A0A380BQZ2_9GAMM</name>
<accession>A0A380BQZ2</accession>
<dbReference type="PANTHER" id="PTHR43163">
    <property type="entry name" value="DIPEPTIDE TRANSPORT SYSTEM PERMEASE PROTEIN DPPB-RELATED"/>
    <property type="match status" value="1"/>
</dbReference>
<evidence type="ECO:0000256" key="4">
    <source>
        <dbReference type="ARBA" id="ARBA00022692"/>
    </source>
</evidence>
<keyword evidence="10" id="KW-1185">Reference proteome</keyword>
<dbReference type="PANTHER" id="PTHR43163:SF9">
    <property type="entry name" value="ABC TRANSPORTER PERMEASE PROTEIN"/>
    <property type="match status" value="1"/>
</dbReference>
<feature type="transmembrane region" description="Helical" evidence="7">
    <location>
        <begin position="310"/>
        <end position="332"/>
    </location>
</feature>
<dbReference type="InterPro" id="IPR000515">
    <property type="entry name" value="MetI-like"/>
</dbReference>
<evidence type="ECO:0000256" key="6">
    <source>
        <dbReference type="ARBA" id="ARBA00023136"/>
    </source>
</evidence>
<keyword evidence="3" id="KW-1003">Cell membrane</keyword>
<proteinExistence type="inferred from homology"/>
<dbReference type="SUPFAM" id="SSF161098">
    <property type="entry name" value="MetI-like"/>
    <property type="match status" value="1"/>
</dbReference>
<dbReference type="GO" id="GO:0005886">
    <property type="term" value="C:plasma membrane"/>
    <property type="evidence" value="ECO:0007669"/>
    <property type="project" value="UniProtKB-SubCell"/>
</dbReference>
<evidence type="ECO:0000256" key="5">
    <source>
        <dbReference type="ARBA" id="ARBA00022989"/>
    </source>
</evidence>
<keyword evidence="4 7" id="KW-0812">Transmembrane</keyword>
<dbReference type="RefSeq" id="WP_115390339.1">
    <property type="nucleotide sequence ID" value="NZ_JADZHC010000049.1"/>
</dbReference>
<sequence>MSVKSPASACKPIVAQKWSSVYWRGALLRSIRLALLLLFACLLAFVLLSLSPLDPLIHYLGGNLLAVSDAQRTQMIRELGLDTGLWQQITSYFSALLSGDMGQSLVFRQGVSEVIAERLPLSLLLMALSWGLALLLGYGLGLLCAITEGSFCDRWLRRFAWLLSSIPSFWLAMIMISLFSVTLAWTPVCCAAPLGLSFTEQSLGSMLLHLALPLTVLTLSQLSTLVLHTREKVLDLYHSEYVGYAQSHGKGRLAIFKKHIFANSLKPAIVLHFASFAELFGGSILAETVFNFPGLGSALIKAGLGNDAPLLMGITLFSALFVFCGNLAAELISARLQRGRLSGGSTHAAGVQA</sequence>
<feature type="transmembrane region" description="Helical" evidence="7">
    <location>
        <begin position="33"/>
        <end position="53"/>
    </location>
</feature>
<evidence type="ECO:0000259" key="8">
    <source>
        <dbReference type="PROSITE" id="PS50928"/>
    </source>
</evidence>
<reference evidence="9 10" key="1">
    <citation type="submission" date="2018-06" db="EMBL/GenBank/DDBJ databases">
        <authorList>
            <consortium name="Pathogen Informatics"/>
            <person name="Doyle S."/>
        </authorList>
    </citation>
    <scope>NUCLEOTIDE SEQUENCE [LARGE SCALE GENOMIC DNA]</scope>
    <source>
        <strain evidence="9 10">NCTC10738</strain>
    </source>
</reference>
<evidence type="ECO:0000313" key="10">
    <source>
        <dbReference type="Proteomes" id="UP000254069"/>
    </source>
</evidence>
<dbReference type="InterPro" id="IPR035906">
    <property type="entry name" value="MetI-like_sf"/>
</dbReference>
<feature type="transmembrane region" description="Helical" evidence="7">
    <location>
        <begin position="159"/>
        <end position="186"/>
    </location>
</feature>
<protein>
    <submittedName>
        <fullName evidence="9">Dipeptide transport system permease protein dppB</fullName>
    </submittedName>
</protein>
<dbReference type="Proteomes" id="UP000254069">
    <property type="component" value="Unassembled WGS sequence"/>
</dbReference>
<evidence type="ECO:0000256" key="3">
    <source>
        <dbReference type="ARBA" id="ARBA00022475"/>
    </source>
</evidence>
<dbReference type="Pfam" id="PF00528">
    <property type="entry name" value="BPD_transp_1"/>
    <property type="match status" value="1"/>
</dbReference>
<dbReference type="Gene3D" id="1.10.3720.10">
    <property type="entry name" value="MetI-like"/>
    <property type="match status" value="1"/>
</dbReference>
<feature type="transmembrane region" description="Helical" evidence="7">
    <location>
        <begin position="206"/>
        <end position="227"/>
    </location>
</feature>
<feature type="domain" description="ABC transmembrane type-1" evidence="8">
    <location>
        <begin position="119"/>
        <end position="333"/>
    </location>
</feature>
<dbReference type="EMBL" id="UGYO01000002">
    <property type="protein sequence ID" value="SUJ05542.1"/>
    <property type="molecule type" value="Genomic_DNA"/>
</dbReference>
<comment type="similarity">
    <text evidence="7">Belongs to the binding-protein-dependent transport system permease family.</text>
</comment>
<gene>
    <name evidence="9" type="primary">dppB_2</name>
    <name evidence="9" type="ORF">NCTC10738_03818</name>
</gene>
<dbReference type="GO" id="GO:0055085">
    <property type="term" value="P:transmembrane transport"/>
    <property type="evidence" value="ECO:0007669"/>
    <property type="project" value="InterPro"/>
</dbReference>
<dbReference type="AlphaFoldDB" id="A0A380BQZ2"/>
<dbReference type="CDD" id="cd06261">
    <property type="entry name" value="TM_PBP2"/>
    <property type="match status" value="1"/>
</dbReference>
<keyword evidence="2 7" id="KW-0813">Transport</keyword>
<organism evidence="9 10">
    <name type="scientific">Shewanella algae</name>
    <dbReference type="NCBI Taxonomy" id="38313"/>
    <lineage>
        <taxon>Bacteria</taxon>
        <taxon>Pseudomonadati</taxon>
        <taxon>Pseudomonadota</taxon>
        <taxon>Gammaproteobacteria</taxon>
        <taxon>Alteromonadales</taxon>
        <taxon>Shewanellaceae</taxon>
        <taxon>Shewanella</taxon>
    </lineage>
</organism>
<evidence type="ECO:0000313" key="9">
    <source>
        <dbReference type="EMBL" id="SUJ05542.1"/>
    </source>
</evidence>